<evidence type="ECO:0000313" key="1">
    <source>
        <dbReference type="EMBL" id="KAJ8677919.1"/>
    </source>
</evidence>
<dbReference type="EMBL" id="CM056742">
    <property type="protein sequence ID" value="KAJ8677919.1"/>
    <property type="molecule type" value="Genomic_DNA"/>
</dbReference>
<evidence type="ECO:0000313" key="2">
    <source>
        <dbReference type="Proteomes" id="UP001239111"/>
    </source>
</evidence>
<name>A0ACC2P2W6_9HYME</name>
<proteinExistence type="predicted"/>
<gene>
    <name evidence="1" type="ORF">QAD02_013706</name>
</gene>
<reference evidence="1" key="1">
    <citation type="submission" date="2023-04" db="EMBL/GenBank/DDBJ databases">
        <title>A chromosome-level genome assembly of the parasitoid wasp Eretmocerus hayati.</title>
        <authorList>
            <person name="Zhong Y."/>
            <person name="Liu S."/>
            <person name="Liu Y."/>
        </authorList>
    </citation>
    <scope>NUCLEOTIDE SEQUENCE</scope>
    <source>
        <strain evidence="1">ZJU_SS_LIU_2023</strain>
    </source>
</reference>
<comment type="caution">
    <text evidence="1">The sequence shown here is derived from an EMBL/GenBank/DDBJ whole genome shotgun (WGS) entry which is preliminary data.</text>
</comment>
<dbReference type="Proteomes" id="UP001239111">
    <property type="component" value="Chromosome 2"/>
</dbReference>
<organism evidence="1 2">
    <name type="scientific">Eretmocerus hayati</name>
    <dbReference type="NCBI Taxonomy" id="131215"/>
    <lineage>
        <taxon>Eukaryota</taxon>
        <taxon>Metazoa</taxon>
        <taxon>Ecdysozoa</taxon>
        <taxon>Arthropoda</taxon>
        <taxon>Hexapoda</taxon>
        <taxon>Insecta</taxon>
        <taxon>Pterygota</taxon>
        <taxon>Neoptera</taxon>
        <taxon>Endopterygota</taxon>
        <taxon>Hymenoptera</taxon>
        <taxon>Apocrita</taxon>
        <taxon>Proctotrupomorpha</taxon>
        <taxon>Chalcidoidea</taxon>
        <taxon>Aphelinidae</taxon>
        <taxon>Aphelininae</taxon>
        <taxon>Eretmocerus</taxon>
    </lineage>
</organism>
<sequence>MGETVVDRTAFERKLNTLVESQKRPRVMWENSYVEKVKNILSGKAGKDHNSYYYSRMCELMQVGSQTRVVLKRTEKENISCTLFPVKNTTRNCGKLINRLVMVAVIECTTT</sequence>
<keyword evidence="2" id="KW-1185">Reference proteome</keyword>
<accession>A0ACC2P2W6</accession>
<protein>
    <submittedName>
        <fullName evidence="1">Uncharacterized protein</fullName>
    </submittedName>
</protein>